<keyword evidence="11" id="KW-1185">Reference proteome</keyword>
<dbReference type="SMART" id="SM00233">
    <property type="entry name" value="PH"/>
    <property type="match status" value="1"/>
</dbReference>
<evidence type="ECO:0008006" key="12">
    <source>
        <dbReference type="Google" id="ProtNLM"/>
    </source>
</evidence>
<proteinExistence type="predicted"/>
<sequence length="1252" mass="138104">MGDHHQVKTSFLFIQLQSPSREQQCQPSAGSRSLDTPEEVSSATAAGDVTLATVGDLESIYTREQEIQPALDDTLLQSVDSKPIPEEAPSPPFAAGITKISSSDSERIDITSAKQGISSTSSCERLGDKTDSQECFSYDFNKSEKDHFVDRFVESSVRLSGQDPTENMSEVVQPPSLEENFPKPSIASRASFLYPSTAPHGLNPTPTGVPPASSFPSTHRPPHSGWVHSAKHKEETAAQEKAPTMLSKNPERTTFVSAVIQRSSKLYEYVYKPALSSTEVTSDAEKSSENLSLAVVGAAKPNQTALAAESLHPEKEPSAMNRSSAPEKAETFVWINGSSSHAKSVAKAKYEFFFGKTRNTSPGTASCDSDPQLEDDIFTSSNPAIQEDELDETSVFQEIDRELAELLSGLTPRTRDVAAAEQSIQSGDATASDMIPCNGTPPSPPGTAPELQNGTSDSEQKEKLSDLTFGLWCEALIQDPSSAQELHSASPVLDPDARNAATSQHKLAPVPVMEKKEGSESGASSPRLLDVSLDESSKILSEIPGIFSAFLDGAKVQEKPHKKLRFVEDQADADGFLNGEAEEKEPMTQDMEKPSQDNVLRAAVPVLCVSQAAEIRSVRRVEGRASKSEEATDMFSSQFESILESERLCATLYSSLDSLEALSSSADETDAQAEPAHTHRVVEMPLTPMIQQRLKESSLFMEARIRHEELLSVSATGKSGKADLEVTSSFLNTSAGHSRSGHGHGALANGTMGKDTSDWLQSWTSSDEGLKDVLSDWDLDMGSTEQQKDSNDTLNNGHRSDQEAARRLARRLYHLEGFRRCDVAKHLGKKVPHFFEFTGMTLDQSLRSFLKAFALMGETQERERVLIHFSNRYYQCNPTILASQDEVHCLTCALMLLNTDLHGQNIGKKMTCQEFITNLEGLNAGQDFPRDLLKALYNSIKNEKLEWAIDGDELKKSLSELADTKNDNAHTKSISRISSGSNPFLDIAHDPNAAVYKAGFLARKIHADMDGKKTPRGKRGWKTFYAVLKGMILYLQKDEFKPEKSLSDEDLKNAISVHHALAIKAVDYEKKPNVLKLKTADWRVFLFQAHSPEEMESWIRVINSVAAMFSAPSFPAAIGSQKKFSRPLLPATTTRMSQDEQLKSHEAKLKHVSTELAEHRSYPPDRKVKAKEVDEYRLKEHYLEFEENRYETYVKLLKDGVRELLGAKENDAALKKSQSSPHLNQESQPAAAKIKRNTSERKDYRPETPKVT</sequence>
<evidence type="ECO:0000259" key="8">
    <source>
        <dbReference type="PROSITE" id="PS50003"/>
    </source>
</evidence>
<keyword evidence="2" id="KW-1003">Cell membrane</keyword>
<evidence type="ECO:0000256" key="4">
    <source>
        <dbReference type="ARBA" id="ARBA00023054"/>
    </source>
</evidence>
<evidence type="ECO:0000256" key="2">
    <source>
        <dbReference type="ARBA" id="ARBA00022475"/>
    </source>
</evidence>
<feature type="compositionally biased region" description="Polar residues" evidence="7">
    <location>
        <begin position="1216"/>
        <end position="1228"/>
    </location>
</feature>
<dbReference type="Pfam" id="PF15410">
    <property type="entry name" value="PH_9"/>
    <property type="match status" value="1"/>
</dbReference>
<comment type="subcellular location">
    <subcellularLocation>
        <location evidence="1">Cell projection</location>
        <location evidence="1">Ruffle membrane</location>
    </subcellularLocation>
</comment>
<evidence type="ECO:0000256" key="1">
    <source>
        <dbReference type="ARBA" id="ARBA00004632"/>
    </source>
</evidence>
<feature type="region of interest" description="Disordered" evidence="7">
    <location>
        <begin position="1212"/>
        <end position="1252"/>
    </location>
</feature>
<evidence type="ECO:0000256" key="3">
    <source>
        <dbReference type="ARBA" id="ARBA00022553"/>
    </source>
</evidence>
<dbReference type="PROSITE" id="PS50190">
    <property type="entry name" value="SEC7"/>
    <property type="match status" value="1"/>
</dbReference>
<dbReference type="InterPro" id="IPR023394">
    <property type="entry name" value="Sec7_C_sf"/>
</dbReference>
<dbReference type="InterPro" id="IPR041681">
    <property type="entry name" value="PH_9"/>
</dbReference>
<feature type="compositionally biased region" description="Basic and acidic residues" evidence="7">
    <location>
        <begin position="1237"/>
        <end position="1252"/>
    </location>
</feature>
<dbReference type="SUPFAM" id="SSF48425">
    <property type="entry name" value="Sec7 domain"/>
    <property type="match status" value="1"/>
</dbReference>
<feature type="compositionally biased region" description="Polar residues" evidence="7">
    <location>
        <begin position="18"/>
        <end position="44"/>
    </location>
</feature>
<dbReference type="CDD" id="cd00171">
    <property type="entry name" value="Sec7"/>
    <property type="match status" value="1"/>
</dbReference>
<organism evidence="10 11">
    <name type="scientific">Silurus meridionalis</name>
    <name type="common">Southern catfish</name>
    <name type="synonym">Silurus soldatovi meridionalis</name>
    <dbReference type="NCBI Taxonomy" id="175797"/>
    <lineage>
        <taxon>Eukaryota</taxon>
        <taxon>Metazoa</taxon>
        <taxon>Chordata</taxon>
        <taxon>Craniata</taxon>
        <taxon>Vertebrata</taxon>
        <taxon>Euteleostomi</taxon>
        <taxon>Actinopterygii</taxon>
        <taxon>Neopterygii</taxon>
        <taxon>Teleostei</taxon>
        <taxon>Ostariophysi</taxon>
        <taxon>Siluriformes</taxon>
        <taxon>Siluridae</taxon>
        <taxon>Silurus</taxon>
    </lineage>
</organism>
<dbReference type="EMBL" id="JABFDY010000011">
    <property type="protein sequence ID" value="KAF7701317.1"/>
    <property type="molecule type" value="Genomic_DNA"/>
</dbReference>
<feature type="region of interest" description="Disordered" evidence="7">
    <location>
        <begin position="502"/>
        <end position="527"/>
    </location>
</feature>
<dbReference type="CDD" id="cd13295">
    <property type="entry name" value="PH_EFA6"/>
    <property type="match status" value="1"/>
</dbReference>
<name>A0A8T0B7V5_SILME</name>
<dbReference type="Gene3D" id="1.10.1000.11">
    <property type="entry name" value="Arf Nucleotide-binding Site Opener,domain 2"/>
    <property type="match status" value="1"/>
</dbReference>
<evidence type="ECO:0000313" key="10">
    <source>
        <dbReference type="EMBL" id="KAF7701317.1"/>
    </source>
</evidence>
<dbReference type="InterPro" id="IPR035999">
    <property type="entry name" value="Sec7_dom_sf"/>
</dbReference>
<dbReference type="InterPro" id="IPR011993">
    <property type="entry name" value="PH-like_dom_sf"/>
</dbReference>
<feature type="region of interest" description="Disordered" evidence="7">
    <location>
        <begin position="782"/>
        <end position="801"/>
    </location>
</feature>
<dbReference type="InterPro" id="IPR001849">
    <property type="entry name" value="PH_domain"/>
</dbReference>
<dbReference type="Pfam" id="PF01369">
    <property type="entry name" value="Sec7"/>
    <property type="match status" value="1"/>
</dbReference>
<dbReference type="FunFam" id="1.10.1000.11:FF:000004">
    <property type="entry name" value="PH and SEC7 domain-containing protein 2"/>
    <property type="match status" value="1"/>
</dbReference>
<protein>
    <recommendedName>
        <fullName evidence="12">PH and SEC7 domain-containing protein 3</fullName>
    </recommendedName>
</protein>
<dbReference type="FunFam" id="2.30.29.30:FF:000054">
    <property type="entry name" value="PH and SEC7 domain-containing protein 3"/>
    <property type="match status" value="1"/>
</dbReference>
<comment type="caution">
    <text evidence="10">The sequence shown here is derived from an EMBL/GenBank/DDBJ whole genome shotgun (WGS) entry which is preliminary data.</text>
</comment>
<evidence type="ECO:0000256" key="5">
    <source>
        <dbReference type="ARBA" id="ARBA00023136"/>
    </source>
</evidence>
<dbReference type="PROSITE" id="PS50003">
    <property type="entry name" value="PH_DOMAIN"/>
    <property type="match status" value="1"/>
</dbReference>
<reference evidence="10" key="1">
    <citation type="submission" date="2020-08" db="EMBL/GenBank/DDBJ databases">
        <title>Chromosome-level assembly of Southern catfish (Silurus meridionalis) provides insights into visual adaptation to the nocturnal and benthic lifestyles.</title>
        <authorList>
            <person name="Zhang Y."/>
            <person name="Wang D."/>
            <person name="Peng Z."/>
        </authorList>
    </citation>
    <scope>NUCLEOTIDE SEQUENCE</scope>
    <source>
        <strain evidence="10">SWU-2019-XX</strain>
        <tissue evidence="10">Muscle</tissue>
    </source>
</reference>
<feature type="domain" description="SEC7" evidence="9">
    <location>
        <begin position="758"/>
        <end position="943"/>
    </location>
</feature>
<feature type="region of interest" description="Disordered" evidence="7">
    <location>
        <begin position="68"/>
        <end position="95"/>
    </location>
</feature>
<accession>A0A8T0B7V5</accession>
<dbReference type="SMART" id="SM00222">
    <property type="entry name" value="Sec7"/>
    <property type="match status" value="1"/>
</dbReference>
<gene>
    <name evidence="10" type="ORF">HF521_002482</name>
</gene>
<keyword evidence="3" id="KW-0597">Phosphoprotein</keyword>
<dbReference type="Proteomes" id="UP000606274">
    <property type="component" value="Unassembled WGS sequence"/>
</dbReference>
<feature type="region of interest" description="Disordered" evidence="7">
    <location>
        <begin position="417"/>
        <end position="462"/>
    </location>
</feature>
<keyword evidence="5" id="KW-0472">Membrane</keyword>
<evidence type="ECO:0000313" key="11">
    <source>
        <dbReference type="Proteomes" id="UP000606274"/>
    </source>
</evidence>
<dbReference type="SUPFAM" id="SSF50729">
    <property type="entry name" value="PH domain-like"/>
    <property type="match status" value="1"/>
</dbReference>
<keyword evidence="6" id="KW-0966">Cell projection</keyword>
<dbReference type="Gene3D" id="2.30.29.30">
    <property type="entry name" value="Pleckstrin-homology domain (PH domain)/Phosphotyrosine-binding domain (PTB)"/>
    <property type="match status" value="1"/>
</dbReference>
<dbReference type="GO" id="GO:0032012">
    <property type="term" value="P:regulation of ARF protein signal transduction"/>
    <property type="evidence" value="ECO:0007669"/>
    <property type="project" value="InterPro"/>
</dbReference>
<dbReference type="GO" id="GO:0032587">
    <property type="term" value="C:ruffle membrane"/>
    <property type="evidence" value="ECO:0007669"/>
    <property type="project" value="UniProtKB-SubCell"/>
</dbReference>
<evidence type="ECO:0000256" key="6">
    <source>
        <dbReference type="ARBA" id="ARBA00023273"/>
    </source>
</evidence>
<feature type="region of interest" description="Disordered" evidence="7">
    <location>
        <begin position="196"/>
        <end position="249"/>
    </location>
</feature>
<dbReference type="AlphaFoldDB" id="A0A8T0B7V5"/>
<feature type="domain" description="PH" evidence="8">
    <location>
        <begin position="994"/>
        <end position="1107"/>
    </location>
</feature>
<evidence type="ECO:0000256" key="7">
    <source>
        <dbReference type="SAM" id="MobiDB-lite"/>
    </source>
</evidence>
<dbReference type="GO" id="GO:0005085">
    <property type="term" value="F:guanyl-nucleotide exchange factor activity"/>
    <property type="evidence" value="ECO:0007669"/>
    <property type="project" value="InterPro"/>
</dbReference>
<feature type="region of interest" description="Disordered" evidence="7">
    <location>
        <begin position="157"/>
        <end position="183"/>
    </location>
</feature>
<dbReference type="PANTHER" id="PTHR10663">
    <property type="entry name" value="GUANYL-NUCLEOTIDE EXCHANGE FACTOR"/>
    <property type="match status" value="1"/>
</dbReference>
<evidence type="ECO:0000259" key="9">
    <source>
        <dbReference type="PROSITE" id="PS50190"/>
    </source>
</evidence>
<dbReference type="InterPro" id="IPR000904">
    <property type="entry name" value="Sec7_dom"/>
</dbReference>
<feature type="compositionally biased region" description="Polar residues" evidence="7">
    <location>
        <begin position="157"/>
        <end position="170"/>
    </location>
</feature>
<keyword evidence="4" id="KW-0175">Coiled coil</keyword>
<dbReference type="PANTHER" id="PTHR10663:SF337">
    <property type="entry name" value="PH AND SEC7 DOMAIN-CONTAINING PROTEIN 3"/>
    <property type="match status" value="1"/>
</dbReference>
<feature type="region of interest" description="Disordered" evidence="7">
    <location>
        <begin position="18"/>
        <end position="47"/>
    </location>
</feature>